<evidence type="ECO:0000259" key="4">
    <source>
        <dbReference type="PROSITE" id="PS51123"/>
    </source>
</evidence>
<dbReference type="Proteomes" id="UP000029723">
    <property type="component" value="Unassembled WGS sequence"/>
</dbReference>
<dbReference type="PROSITE" id="PS51123">
    <property type="entry name" value="OMPA_2"/>
    <property type="match status" value="1"/>
</dbReference>
<dbReference type="SUPFAM" id="SSF103088">
    <property type="entry name" value="OmpA-like"/>
    <property type="match status" value="1"/>
</dbReference>
<keyword evidence="3" id="KW-0732">Signal</keyword>
<reference evidence="5 6" key="1">
    <citation type="submission" date="2014-07" db="EMBL/GenBank/DDBJ databases">
        <authorList>
            <person name="McCorrison J."/>
            <person name="Sanka R."/>
            <person name="Torralba M."/>
            <person name="Gillis M."/>
            <person name="Haft D.H."/>
            <person name="Methe B."/>
            <person name="Sutton G."/>
            <person name="Nelson K.E."/>
        </authorList>
    </citation>
    <scope>NUCLEOTIDE SEQUENCE [LARGE SCALE GENOMIC DNA]</scope>
    <source>
        <strain evidence="5 6">S9-PR14</strain>
    </source>
</reference>
<feature type="domain" description="OmpA-like" evidence="4">
    <location>
        <begin position="274"/>
        <end position="384"/>
    </location>
</feature>
<evidence type="ECO:0000256" key="3">
    <source>
        <dbReference type="SAM" id="SignalP"/>
    </source>
</evidence>
<dbReference type="AlphaFoldDB" id="A0A098YPY5"/>
<feature type="signal peptide" evidence="3">
    <location>
        <begin position="1"/>
        <end position="19"/>
    </location>
</feature>
<dbReference type="PANTHER" id="PTHR30329">
    <property type="entry name" value="STATOR ELEMENT OF FLAGELLAR MOTOR COMPLEX"/>
    <property type="match status" value="1"/>
</dbReference>
<dbReference type="InterPro" id="IPR006665">
    <property type="entry name" value="OmpA-like"/>
</dbReference>
<accession>A0A098YPY5</accession>
<proteinExistence type="predicted"/>
<dbReference type="CDD" id="cd07185">
    <property type="entry name" value="OmpA_C-like"/>
    <property type="match status" value="1"/>
</dbReference>
<keyword evidence="1" id="KW-0472">Membrane</keyword>
<dbReference type="GO" id="GO:0016020">
    <property type="term" value="C:membrane"/>
    <property type="evidence" value="ECO:0007669"/>
    <property type="project" value="UniProtKB-UniRule"/>
</dbReference>
<dbReference type="Gene3D" id="3.30.1330.60">
    <property type="entry name" value="OmpA-like domain"/>
    <property type="match status" value="1"/>
</dbReference>
<evidence type="ECO:0000256" key="1">
    <source>
        <dbReference type="PROSITE-ProRule" id="PRU00473"/>
    </source>
</evidence>
<protein>
    <submittedName>
        <fullName evidence="5">OmpA family protein</fullName>
    </submittedName>
</protein>
<comment type="caution">
    <text evidence="5">The sequence shown here is derived from an EMBL/GenBank/DDBJ whole genome shotgun (WGS) entry which is preliminary data.</text>
</comment>
<gene>
    <name evidence="5" type="ORF">HMPREF9304_08160</name>
</gene>
<dbReference type="EMBL" id="JRPQ01000122">
    <property type="protein sequence ID" value="KGI21810.1"/>
    <property type="molecule type" value="Genomic_DNA"/>
</dbReference>
<name>A0A098YPY5_9BACT</name>
<evidence type="ECO:0000256" key="2">
    <source>
        <dbReference type="SAM" id="Coils"/>
    </source>
</evidence>
<sequence>MRKLLIVLAFAGVSMCSMAQDADPVQKYSVSTNSFWSNWFIQVGGNWNAWYSSEEHGHGLDRSPLKDFRAKPGVALAVGKWFTPGLGLRTKIQGVWGKTVYADKAGKPVGDDNKYWVLNEHALFNLSNMLCGYNPNRVWNFIPFAGAGFGRTMTHNLYAMDLSAGILNTFRLGQHVSLHLEAGWNRLETDIDGGNETTIATRGWDSHDNNLYAEVGLTFNLGKASWDKTPDVDAIKALSQSQIDALNAQLNDANAENARLKEMLANQKPVETPAVKEFVTTPVSVFFNINKTNIASQKDLVNVQAVAKYAKENNCKLEVNGYADSATGKPAHNQWLSEERAKTVANELVKMGVSRDNISTKGNGGVDELSPISFNRRATVKVAE</sequence>
<dbReference type="InterPro" id="IPR036737">
    <property type="entry name" value="OmpA-like_sf"/>
</dbReference>
<evidence type="ECO:0000313" key="5">
    <source>
        <dbReference type="EMBL" id="KGI21810.1"/>
    </source>
</evidence>
<dbReference type="InterPro" id="IPR050330">
    <property type="entry name" value="Bact_OuterMem_StrucFunc"/>
</dbReference>
<keyword evidence="2" id="KW-0175">Coiled coil</keyword>
<dbReference type="OrthoDB" id="1453138at2"/>
<evidence type="ECO:0000313" key="6">
    <source>
        <dbReference type="Proteomes" id="UP000029723"/>
    </source>
</evidence>
<dbReference type="Pfam" id="PF00691">
    <property type="entry name" value="OmpA"/>
    <property type="match status" value="1"/>
</dbReference>
<dbReference type="PANTHER" id="PTHR30329:SF21">
    <property type="entry name" value="LIPOPROTEIN YIAD-RELATED"/>
    <property type="match status" value="1"/>
</dbReference>
<organism evidence="5 6">
    <name type="scientific">Hoylesella timonensis S9-PR14</name>
    <dbReference type="NCBI Taxonomy" id="1401062"/>
    <lineage>
        <taxon>Bacteria</taxon>
        <taxon>Pseudomonadati</taxon>
        <taxon>Bacteroidota</taxon>
        <taxon>Bacteroidia</taxon>
        <taxon>Bacteroidales</taxon>
        <taxon>Prevotellaceae</taxon>
        <taxon>Hoylesella</taxon>
    </lineage>
</organism>
<feature type="chain" id="PRO_5001942645" evidence="3">
    <location>
        <begin position="20"/>
        <end position="384"/>
    </location>
</feature>
<dbReference type="RefSeq" id="WP_036927994.1">
    <property type="nucleotide sequence ID" value="NZ_JRPQ01000122.1"/>
</dbReference>
<feature type="coiled-coil region" evidence="2">
    <location>
        <begin position="236"/>
        <end position="263"/>
    </location>
</feature>